<dbReference type="AlphaFoldDB" id="A0A7Z1MY40"/>
<sequence length="275" mass="31581">MSETWVKIIEDGIEYDIDEFAGLMFLDAKASYPSENENNVSINGIDGVLPGAISFAPFNLVLRFGYDGIDAREIDLFEHHFRSIFHRRKPYAIVTSQMPGIKYSISGASIQPTVKDFCSLELEVTLKVYKGYSESVNTTGKDFVFNSEWMLENGLPLNHKPKYHFKTRSFQVWNGSTDTVDPRMRHKLKILIQINAVGGFQLVNTTTEDKFKYNKTIEYRSKFMLNDVYAYKDNQRVGIDTNRGIITLAPGMNNFEILGDVKDVDIIFEFPFIYR</sequence>
<evidence type="ECO:0000259" key="1">
    <source>
        <dbReference type="Pfam" id="PF05709"/>
    </source>
</evidence>
<dbReference type="Pfam" id="PF05709">
    <property type="entry name" value="Sipho_tail"/>
    <property type="match status" value="1"/>
</dbReference>
<dbReference type="InterPro" id="IPR008841">
    <property type="entry name" value="Siphovirus-type_tail_N"/>
</dbReference>
<protein>
    <submittedName>
        <fullName evidence="2">Phage tail family protein</fullName>
    </submittedName>
</protein>
<feature type="domain" description="Siphovirus-type tail component RIFT-related" evidence="1">
    <location>
        <begin position="34"/>
        <end position="104"/>
    </location>
</feature>
<dbReference type="Proteomes" id="UP000238153">
    <property type="component" value="Unassembled WGS sequence"/>
</dbReference>
<comment type="caution">
    <text evidence="2">The sequence shown here is derived from an EMBL/GenBank/DDBJ whole genome shotgun (WGS) entry which is preliminary data.</text>
</comment>
<evidence type="ECO:0000313" key="2">
    <source>
        <dbReference type="EMBL" id="PPJ69420.1"/>
    </source>
</evidence>
<gene>
    <name evidence="2" type="ORF">CV019_14130</name>
</gene>
<name>A0A7Z1MY40_STAHA</name>
<dbReference type="RefSeq" id="WP_049426048.1">
    <property type="nucleotide sequence ID" value="NZ_CAWLDF010000018.1"/>
</dbReference>
<accession>A0A7Z1MY40</accession>
<organism evidence="2 3">
    <name type="scientific">Staphylococcus haemolyticus</name>
    <dbReference type="NCBI Taxonomy" id="1283"/>
    <lineage>
        <taxon>Bacteria</taxon>
        <taxon>Bacillati</taxon>
        <taxon>Bacillota</taxon>
        <taxon>Bacilli</taxon>
        <taxon>Bacillales</taxon>
        <taxon>Staphylococcaceae</taxon>
        <taxon>Staphylococcus</taxon>
    </lineage>
</organism>
<dbReference type="EMBL" id="PGWX01000550">
    <property type="protein sequence ID" value="PPJ69420.1"/>
    <property type="molecule type" value="Genomic_DNA"/>
</dbReference>
<evidence type="ECO:0000313" key="3">
    <source>
        <dbReference type="Proteomes" id="UP000238153"/>
    </source>
</evidence>
<proteinExistence type="predicted"/>
<reference evidence="2 3" key="1">
    <citation type="submission" date="2017-11" db="EMBL/GenBank/DDBJ databases">
        <authorList>
            <person name="Founou R.C."/>
            <person name="Founou L."/>
            <person name="Allam M."/>
            <person name="Ismail A."/>
            <person name="Essack S.Y."/>
        </authorList>
    </citation>
    <scope>NUCLEOTIDE SEQUENCE [LARGE SCALE GENOMIC DNA]</scope>
    <source>
        <strain evidence="2 3">G811N2B1</strain>
    </source>
</reference>